<keyword evidence="1" id="KW-0418">Kinase</keyword>
<dbReference type="GO" id="GO:0006646">
    <property type="term" value="P:phosphatidylethanolamine biosynthetic process"/>
    <property type="evidence" value="ECO:0007669"/>
    <property type="project" value="TreeGrafter"/>
</dbReference>
<gene>
    <name evidence="1" type="ORF">MBMO_EB0-50A10.0003</name>
</gene>
<dbReference type="Gene3D" id="3.90.1200.10">
    <property type="match status" value="1"/>
</dbReference>
<dbReference type="GO" id="GO:0004305">
    <property type="term" value="F:ethanolamine kinase activity"/>
    <property type="evidence" value="ECO:0007669"/>
    <property type="project" value="TreeGrafter"/>
</dbReference>
<dbReference type="PANTHER" id="PTHR22603:SF66">
    <property type="entry name" value="ETHANOLAMINE KINASE"/>
    <property type="match status" value="1"/>
</dbReference>
<dbReference type="GO" id="GO:0005737">
    <property type="term" value="C:cytoplasm"/>
    <property type="evidence" value="ECO:0007669"/>
    <property type="project" value="TreeGrafter"/>
</dbReference>
<proteinExistence type="predicted"/>
<organism evidence="1">
    <name type="scientific">uncultured marine bacterium EB0_50A10</name>
    <dbReference type="NCBI Taxonomy" id="415440"/>
    <lineage>
        <taxon>Bacteria</taxon>
        <taxon>environmental samples</taxon>
    </lineage>
</organism>
<dbReference type="InterPro" id="IPR011009">
    <property type="entry name" value="Kinase-like_dom_sf"/>
</dbReference>
<keyword evidence="1" id="KW-0808">Transferase</keyword>
<sequence>MEQLKKIISNIPHEIKIIRPLKKGLISEIYLCNFNNVKSVIRLDLETPDWIKIQRDSEIRILDLNNNHKSEKNILYHDLEKGILIRRFIEGNKFNLNKINSDEQLELLGRAIKEIHKTNYEKDAINNFSNAINRYKEILKYKIQKDSILEIGFKMYEDLNHESYPKVFSHNDLTQENIIWNRKYVFIDWEYAGLNNPLFDIASIISSYSLNDQQIDSLWRGYGKKSDVDDEILRKWIKFTYFCDYIWRICLIETSIYDEKFLNLDDLKKNLSIFL</sequence>
<accession>A4GJE4</accession>
<dbReference type="SUPFAM" id="SSF56112">
    <property type="entry name" value="Protein kinase-like (PK-like)"/>
    <property type="match status" value="1"/>
</dbReference>
<reference evidence="1" key="1">
    <citation type="journal article" date="2007" name="Environ. Microbiol.">
        <title>Proteorhodopsin photosystem gene clusters exhibit co-evolutionary trends and shared ancestry among diverse marine microbial phyla.</title>
        <authorList>
            <person name="McCarren J."/>
            <person name="Delong E.F."/>
        </authorList>
    </citation>
    <scope>NUCLEOTIDE SEQUENCE</scope>
</reference>
<dbReference type="AlphaFoldDB" id="A4GJE4"/>
<name>A4GJE4_9BACT</name>
<dbReference type="PANTHER" id="PTHR22603">
    <property type="entry name" value="CHOLINE/ETHANOALAMINE KINASE"/>
    <property type="match status" value="1"/>
</dbReference>
<evidence type="ECO:0000313" key="1">
    <source>
        <dbReference type="EMBL" id="ABL97239.1"/>
    </source>
</evidence>
<protein>
    <submittedName>
        <fullName evidence="1">Predicted choline kinase</fullName>
    </submittedName>
</protein>
<dbReference type="Pfam" id="PF01633">
    <property type="entry name" value="Choline_kinase"/>
    <property type="match status" value="1"/>
</dbReference>
<dbReference type="EMBL" id="EF107100">
    <property type="protein sequence ID" value="ABL97239.1"/>
    <property type="molecule type" value="Genomic_DNA"/>
</dbReference>
<dbReference type="Gene3D" id="3.30.200.20">
    <property type="entry name" value="Phosphorylase Kinase, domain 1"/>
    <property type="match status" value="1"/>
</dbReference>